<evidence type="ECO:0000256" key="1">
    <source>
        <dbReference type="SAM" id="Phobius"/>
    </source>
</evidence>
<dbReference type="RefSeq" id="WP_345465774.1">
    <property type="nucleotide sequence ID" value="NZ_BAABHF010000022.1"/>
</dbReference>
<protein>
    <recommendedName>
        <fullName evidence="4">DUF4860 domain-containing protein</fullName>
    </recommendedName>
</protein>
<dbReference type="EMBL" id="BAABHF010000022">
    <property type="protein sequence ID" value="GAA4497094.1"/>
    <property type="molecule type" value="Genomic_DNA"/>
</dbReference>
<sequence length="185" mass="20242">MQTALIDELLQLAPERQPPAGFEASVLKPMLHRQRPRRLRNAILLAASIILVATLSAGLSGDAVWHRTESDRRIADAYRRTLAVAHGQYLRAVPVVGAATAAPEGYVFAYQGSPSWVFVTMTAARRPGTYEVDLTTREGRAVELGHITVREGRGTWGATIPVAVHDILVLRFHASPGRDLLARFS</sequence>
<evidence type="ECO:0000313" key="3">
    <source>
        <dbReference type="Proteomes" id="UP001500503"/>
    </source>
</evidence>
<evidence type="ECO:0000313" key="2">
    <source>
        <dbReference type="EMBL" id="GAA4497094.1"/>
    </source>
</evidence>
<name>A0ABP8Q3K5_9ACTN</name>
<evidence type="ECO:0008006" key="4">
    <source>
        <dbReference type="Google" id="ProtNLM"/>
    </source>
</evidence>
<comment type="caution">
    <text evidence="2">The sequence shown here is derived from an EMBL/GenBank/DDBJ whole genome shotgun (WGS) entry which is preliminary data.</text>
</comment>
<keyword evidence="1" id="KW-0472">Membrane</keyword>
<accession>A0ABP8Q3K5</accession>
<keyword evidence="3" id="KW-1185">Reference proteome</keyword>
<keyword evidence="1" id="KW-0812">Transmembrane</keyword>
<keyword evidence="1" id="KW-1133">Transmembrane helix</keyword>
<proteinExistence type="predicted"/>
<gene>
    <name evidence="2" type="ORF">GCM10023191_040070</name>
</gene>
<feature type="transmembrane region" description="Helical" evidence="1">
    <location>
        <begin position="42"/>
        <end position="65"/>
    </location>
</feature>
<reference evidence="3" key="1">
    <citation type="journal article" date="2019" name="Int. J. Syst. Evol. Microbiol.">
        <title>The Global Catalogue of Microorganisms (GCM) 10K type strain sequencing project: providing services to taxonomists for standard genome sequencing and annotation.</title>
        <authorList>
            <consortium name="The Broad Institute Genomics Platform"/>
            <consortium name="The Broad Institute Genome Sequencing Center for Infectious Disease"/>
            <person name="Wu L."/>
            <person name="Ma J."/>
        </authorList>
    </citation>
    <scope>NUCLEOTIDE SEQUENCE [LARGE SCALE GENOMIC DNA]</scope>
    <source>
        <strain evidence="3">JCM 17933</strain>
    </source>
</reference>
<organism evidence="2 3">
    <name type="scientific">Actinoallomurus oryzae</name>
    <dbReference type="NCBI Taxonomy" id="502180"/>
    <lineage>
        <taxon>Bacteria</taxon>
        <taxon>Bacillati</taxon>
        <taxon>Actinomycetota</taxon>
        <taxon>Actinomycetes</taxon>
        <taxon>Streptosporangiales</taxon>
        <taxon>Thermomonosporaceae</taxon>
        <taxon>Actinoallomurus</taxon>
    </lineage>
</organism>
<dbReference type="Proteomes" id="UP001500503">
    <property type="component" value="Unassembled WGS sequence"/>
</dbReference>